<dbReference type="InterPro" id="IPR002724">
    <property type="entry name" value="Pyruvoyl-dep_arg_deCO2ase"/>
</dbReference>
<keyword evidence="5" id="KW-0210">Decarboxylase</keyword>
<dbReference type="InterPro" id="IPR016104">
    <property type="entry name" value="Pyr-dep_his/arg-deCO2ase"/>
</dbReference>
<evidence type="ECO:0000256" key="2">
    <source>
        <dbReference type="ARBA" id="ARBA00008611"/>
    </source>
</evidence>
<dbReference type="SUPFAM" id="SSF56271">
    <property type="entry name" value="Pyruvoyl-dependent histidine and arginine decarboxylases"/>
    <property type="match status" value="1"/>
</dbReference>
<dbReference type="SFLD" id="SFLDS00055">
    <property type="entry name" value="Pyruvoyl-Dependent_Histidine/A"/>
    <property type="match status" value="1"/>
</dbReference>
<dbReference type="NCBIfam" id="TIGR00286">
    <property type="entry name" value="pyruvoyl-dependent arginine decarboxylase"/>
    <property type="match status" value="1"/>
</dbReference>
<dbReference type="STRING" id="1817864.A2Z21_09530"/>
<evidence type="ECO:0000256" key="3">
    <source>
        <dbReference type="ARBA" id="ARBA00012426"/>
    </source>
</evidence>
<name>A0A1F5UPR2_FRAXR</name>
<dbReference type="HAMAP" id="MF_01404">
    <property type="entry name" value="PvlArgDC"/>
    <property type="match status" value="1"/>
</dbReference>
<dbReference type="PIRSF" id="PIRSF005216">
    <property type="entry name" value="Pyruvoyl-dep_arg_deCO2ase"/>
    <property type="match status" value="1"/>
</dbReference>
<organism evidence="9 10">
    <name type="scientific">Fraserbacteria sp. (strain RBG_16_55_9)</name>
    <dbReference type="NCBI Taxonomy" id="1817864"/>
    <lineage>
        <taxon>Bacteria</taxon>
        <taxon>Candidatus Fraseribacteriota</taxon>
    </lineage>
</organism>
<dbReference type="InterPro" id="IPR016105">
    <property type="entry name" value="Pyr-dep_his/arg-deCO2ase_sand"/>
</dbReference>
<comment type="caution">
    <text evidence="9">The sequence shown here is derived from an EMBL/GenBank/DDBJ whole genome shotgun (WGS) entry which is preliminary data.</text>
</comment>
<dbReference type="GO" id="GO:0008792">
    <property type="term" value="F:arginine decarboxylase activity"/>
    <property type="evidence" value="ECO:0007669"/>
    <property type="project" value="UniProtKB-EC"/>
</dbReference>
<reference evidence="9 10" key="1">
    <citation type="journal article" date="2016" name="Nat. Commun.">
        <title>Thousands of microbial genomes shed light on interconnected biogeochemical processes in an aquifer system.</title>
        <authorList>
            <person name="Anantharaman K."/>
            <person name="Brown C.T."/>
            <person name="Hug L.A."/>
            <person name="Sharon I."/>
            <person name="Castelle C.J."/>
            <person name="Probst A.J."/>
            <person name="Thomas B.C."/>
            <person name="Singh A."/>
            <person name="Wilkins M.J."/>
            <person name="Karaoz U."/>
            <person name="Brodie E.L."/>
            <person name="Williams K.H."/>
            <person name="Hubbard S.S."/>
            <person name="Banfield J.F."/>
        </authorList>
    </citation>
    <scope>NUCLEOTIDE SEQUENCE [LARGE SCALE GENOMIC DNA]</scope>
    <source>
        <strain evidence="10">RBG_16_55_9</strain>
    </source>
</reference>
<keyword evidence="6" id="KW-0456">Lyase</keyword>
<dbReference type="AlphaFoldDB" id="A0A1F5UPR2"/>
<keyword evidence="7" id="KW-0670">Pyruvate</keyword>
<dbReference type="SFLD" id="SFLDG01170">
    <property type="entry name" value="Pyruvoyl-dependent_arginine_de"/>
    <property type="match status" value="1"/>
</dbReference>
<evidence type="ECO:0000313" key="10">
    <source>
        <dbReference type="Proteomes" id="UP000179157"/>
    </source>
</evidence>
<dbReference type="Pfam" id="PF01862">
    <property type="entry name" value="PvlArgDC"/>
    <property type="match status" value="1"/>
</dbReference>
<proteinExistence type="inferred from homology"/>
<dbReference type="PANTHER" id="PTHR40438">
    <property type="entry name" value="PYRUVOYL-DEPENDENT ARGININE DECARBOXYLASE"/>
    <property type="match status" value="1"/>
</dbReference>
<protein>
    <recommendedName>
        <fullName evidence="4">Pyruvoyl-dependent arginine decarboxylase AaxB</fullName>
        <ecNumber evidence="3">4.1.1.19</ecNumber>
    </recommendedName>
</protein>
<dbReference type="Gene3D" id="3.50.20.10">
    <property type="entry name" value="Pyruvoyl-Dependent Histidine Decarboxylase, subunit B"/>
    <property type="match status" value="1"/>
</dbReference>
<evidence type="ECO:0000256" key="7">
    <source>
        <dbReference type="ARBA" id="ARBA00023317"/>
    </source>
</evidence>
<dbReference type="Proteomes" id="UP000179157">
    <property type="component" value="Unassembled WGS sequence"/>
</dbReference>
<evidence type="ECO:0000256" key="8">
    <source>
        <dbReference type="ARBA" id="ARBA00049309"/>
    </source>
</evidence>
<accession>A0A1F5UPR2</accession>
<comment type="cofactor">
    <cofactor evidence="1">
        <name>pyruvate</name>
        <dbReference type="ChEBI" id="CHEBI:15361"/>
    </cofactor>
</comment>
<dbReference type="GO" id="GO:0006527">
    <property type="term" value="P:L-arginine catabolic process"/>
    <property type="evidence" value="ECO:0007669"/>
    <property type="project" value="InterPro"/>
</dbReference>
<dbReference type="EC" id="4.1.1.19" evidence="3"/>
<dbReference type="EMBL" id="MFGX01000115">
    <property type="protein sequence ID" value="OGF53146.1"/>
    <property type="molecule type" value="Genomic_DNA"/>
</dbReference>
<evidence type="ECO:0000256" key="6">
    <source>
        <dbReference type="ARBA" id="ARBA00023239"/>
    </source>
</evidence>
<gene>
    <name evidence="9" type="ORF">A2Z21_09530</name>
</gene>
<evidence type="ECO:0000256" key="1">
    <source>
        <dbReference type="ARBA" id="ARBA00001928"/>
    </source>
</evidence>
<evidence type="ECO:0000256" key="5">
    <source>
        <dbReference type="ARBA" id="ARBA00022793"/>
    </source>
</evidence>
<dbReference type="NCBIfam" id="NF009064">
    <property type="entry name" value="PRK12398.1"/>
    <property type="match status" value="1"/>
</dbReference>
<comment type="similarity">
    <text evidence="2">Belongs to the pyruvoyl-dependent arginine decarboxylase family.</text>
</comment>
<sequence>MVTKRMFFTRGVGSHKEELRSFETALRDANIEKYNLVHVSSILPPRCKIITRSEGLKEFQPGQIAFCVMARCSSNESHRLIAASIGCAIPADPEAYGYLSEHHAYGENEKQAGDYAEDLAASMLASTLGIEFDDNLAWDEKEQLWKISGKIVRTMNVTQSAVVNSTGYTTVVAAAVFLFE</sequence>
<evidence type="ECO:0000313" key="9">
    <source>
        <dbReference type="EMBL" id="OGF53146.1"/>
    </source>
</evidence>
<evidence type="ECO:0000256" key="4">
    <source>
        <dbReference type="ARBA" id="ARBA00014727"/>
    </source>
</evidence>
<comment type="catalytic activity">
    <reaction evidence="8">
        <text>L-arginine + H(+) = agmatine + CO2</text>
        <dbReference type="Rhea" id="RHEA:17641"/>
        <dbReference type="ChEBI" id="CHEBI:15378"/>
        <dbReference type="ChEBI" id="CHEBI:16526"/>
        <dbReference type="ChEBI" id="CHEBI:32682"/>
        <dbReference type="ChEBI" id="CHEBI:58145"/>
        <dbReference type="EC" id="4.1.1.19"/>
    </reaction>
</comment>
<dbReference type="PANTHER" id="PTHR40438:SF1">
    <property type="entry name" value="PYRUVOYL-DEPENDENT ARGININE DECARBOXYLASE"/>
    <property type="match status" value="1"/>
</dbReference>